<dbReference type="HOGENOM" id="CLU_031397_0_2_5"/>
<evidence type="ECO:0000256" key="13">
    <source>
        <dbReference type="PIRNR" id="PIRNR004930"/>
    </source>
</evidence>
<protein>
    <recommendedName>
        <fullName evidence="4 13">Threonylcarbamoyl-AMP synthase</fullName>
        <shortName evidence="13">TC-AMP synthase</shortName>
        <ecNumber evidence="3 13">2.7.7.87</ecNumber>
    </recommendedName>
    <alternativeName>
        <fullName evidence="11 13">L-threonylcarbamoyladenylate synthase</fullName>
    </alternativeName>
</protein>
<dbReference type="PIRSF" id="PIRSF004930">
    <property type="entry name" value="Tln_factor_SUA5"/>
    <property type="match status" value="1"/>
</dbReference>
<evidence type="ECO:0000256" key="4">
    <source>
        <dbReference type="ARBA" id="ARBA00015492"/>
    </source>
</evidence>
<sequence>MVAIVCFSPEVLYQACALLTAGDVVAIPTETVYGLAADATNDKAVAKIYSVKQRPEFNPLIIHCHSAQQAKQYVAFDSRAEKLADILWPGPITFVLKRRADSPLSLLASSGLDTLAIRIPAHPVAQALIKAYSKPLAAPSANLSQTISPTSAIDVQASLGSRVPLIIDGGQTRVGVESTIIDLTEETPKILRPGGISVEQIQSIIGSVDVETGRGIKAPGMMARHYAPSVPMRLDAMTPENGELFLGFGDMESEYNLSLSGNLEEAAANLFRLMRLMDQPGIKAIAVAPIPRHGLGLAINDRLTRAATREG</sequence>
<feature type="binding site" evidence="14">
    <location>
        <position position="54"/>
    </location>
    <ligand>
        <name>ATP</name>
        <dbReference type="ChEBI" id="CHEBI:30616"/>
    </ligand>
</feature>
<dbReference type="FunFam" id="3.90.870.10:FF:000009">
    <property type="entry name" value="Threonylcarbamoyl-AMP synthase, putative"/>
    <property type="match status" value="1"/>
</dbReference>
<feature type="domain" description="YrdC-like" evidence="15">
    <location>
        <begin position="9"/>
        <end position="196"/>
    </location>
</feature>
<dbReference type="InterPro" id="IPR038385">
    <property type="entry name" value="Sua5/YwlC_C"/>
</dbReference>
<dbReference type="STRING" id="91604.ID47_00680"/>
<dbReference type="InterPro" id="IPR010923">
    <property type="entry name" value="T(6)A37_SUA5"/>
</dbReference>
<dbReference type="Proteomes" id="UP000028926">
    <property type="component" value="Chromosome"/>
</dbReference>
<dbReference type="GO" id="GO:0005737">
    <property type="term" value="C:cytoplasm"/>
    <property type="evidence" value="ECO:0007669"/>
    <property type="project" value="UniProtKB-SubCell"/>
</dbReference>
<evidence type="ECO:0000256" key="12">
    <source>
        <dbReference type="ARBA" id="ARBA00048366"/>
    </source>
</evidence>
<feature type="binding site" evidence="14">
    <location>
        <position position="140"/>
    </location>
    <ligand>
        <name>ATP</name>
        <dbReference type="ChEBI" id="CHEBI:30616"/>
    </ligand>
</feature>
<evidence type="ECO:0000256" key="10">
    <source>
        <dbReference type="ARBA" id="ARBA00022840"/>
    </source>
</evidence>
<dbReference type="Gene3D" id="3.40.50.11030">
    <property type="entry name" value="Threonylcarbamoyl-AMP synthase, C-terminal domain"/>
    <property type="match status" value="1"/>
</dbReference>
<keyword evidence="17" id="KW-1185">Reference proteome</keyword>
<comment type="similarity">
    <text evidence="2 13">Belongs to the SUA5 family.</text>
</comment>
<feature type="binding site" evidence="14">
    <location>
        <position position="226"/>
    </location>
    <ligand>
        <name>ATP</name>
        <dbReference type="ChEBI" id="CHEBI:30616"/>
    </ligand>
</feature>
<feature type="binding site" evidence="14">
    <location>
        <position position="192"/>
    </location>
    <ligand>
        <name>ATP</name>
        <dbReference type="ChEBI" id="CHEBI:30616"/>
    </ligand>
</feature>
<dbReference type="Gene3D" id="3.90.870.10">
    <property type="entry name" value="DHBP synthase"/>
    <property type="match status" value="1"/>
</dbReference>
<dbReference type="InterPro" id="IPR006070">
    <property type="entry name" value="Sua5-like_dom"/>
</dbReference>
<keyword evidence="10 13" id="KW-0067">ATP-binding</keyword>
<dbReference type="Pfam" id="PF03481">
    <property type="entry name" value="Sua5_C"/>
    <property type="match status" value="1"/>
</dbReference>
<evidence type="ECO:0000313" key="16">
    <source>
        <dbReference type="EMBL" id="AIK95591.1"/>
    </source>
</evidence>
<dbReference type="OrthoDB" id="9814580at2"/>
<feature type="binding site" evidence="14">
    <location>
        <position position="58"/>
    </location>
    <ligand>
        <name>ATP</name>
        <dbReference type="ChEBI" id="CHEBI:30616"/>
    </ligand>
</feature>
<dbReference type="NCBIfam" id="TIGR00057">
    <property type="entry name" value="L-threonylcarbamoyladenylate synthase"/>
    <property type="match status" value="1"/>
</dbReference>
<evidence type="ECO:0000313" key="17">
    <source>
        <dbReference type="Proteomes" id="UP000028926"/>
    </source>
</evidence>
<evidence type="ECO:0000256" key="1">
    <source>
        <dbReference type="ARBA" id="ARBA00004496"/>
    </source>
</evidence>
<evidence type="ECO:0000256" key="9">
    <source>
        <dbReference type="ARBA" id="ARBA00022741"/>
    </source>
</evidence>
<keyword evidence="7 13" id="KW-0819">tRNA processing</keyword>
<feature type="binding site" evidence="14">
    <location>
        <position position="138"/>
    </location>
    <ligand>
        <name>L-threonine</name>
        <dbReference type="ChEBI" id="CHEBI:57926"/>
    </ligand>
</feature>
<dbReference type="GO" id="GO:0005524">
    <property type="term" value="F:ATP binding"/>
    <property type="evidence" value="ECO:0007669"/>
    <property type="project" value="UniProtKB-UniRule"/>
</dbReference>
<comment type="subcellular location">
    <subcellularLocation>
        <location evidence="1 13">Cytoplasm</location>
    </subcellularLocation>
</comment>
<keyword evidence="9 13" id="KW-0547">Nucleotide-binding</keyword>
<feature type="binding site" evidence="14">
    <location>
        <position position="63"/>
    </location>
    <ligand>
        <name>ATP</name>
        <dbReference type="ChEBI" id="CHEBI:30616"/>
    </ligand>
</feature>
<evidence type="ECO:0000256" key="6">
    <source>
        <dbReference type="ARBA" id="ARBA00022679"/>
    </source>
</evidence>
<name>A0A077AT85_9PROT</name>
<dbReference type="EMBL" id="CP008941">
    <property type="protein sequence ID" value="AIK95591.1"/>
    <property type="molecule type" value="Genomic_DNA"/>
</dbReference>
<evidence type="ECO:0000256" key="8">
    <source>
        <dbReference type="ARBA" id="ARBA00022695"/>
    </source>
</evidence>
<dbReference type="AlphaFoldDB" id="A0A077AT85"/>
<feature type="binding site" evidence="14">
    <location>
        <position position="31"/>
    </location>
    <ligand>
        <name>L-threonine</name>
        <dbReference type="ChEBI" id="CHEBI:57926"/>
    </ligand>
</feature>
<dbReference type="eggNOG" id="COG0009">
    <property type="taxonomic scope" value="Bacteria"/>
</dbReference>
<dbReference type="EC" id="2.7.7.87" evidence="3 13"/>
<keyword evidence="5 13" id="KW-0963">Cytoplasm</keyword>
<keyword evidence="6 13" id="KW-0808">Transferase</keyword>
<evidence type="ECO:0000256" key="14">
    <source>
        <dbReference type="PIRSR" id="PIRSR004930-1"/>
    </source>
</evidence>
<organism evidence="16 17">
    <name type="scientific">Candidatus Odyssella acanthamoebae</name>
    <dbReference type="NCBI Taxonomy" id="91604"/>
    <lineage>
        <taxon>Bacteria</taxon>
        <taxon>Pseudomonadati</taxon>
        <taxon>Pseudomonadota</taxon>
        <taxon>Alphaproteobacteria</taxon>
        <taxon>Holosporales</taxon>
        <taxon>Candidatus Paracaedibacteraceae</taxon>
        <taxon>Candidatus Odyssella</taxon>
    </lineage>
</organism>
<dbReference type="PANTHER" id="PTHR17490:SF16">
    <property type="entry name" value="THREONYLCARBAMOYL-AMP SYNTHASE"/>
    <property type="match status" value="1"/>
</dbReference>
<dbReference type="InterPro" id="IPR017945">
    <property type="entry name" value="DHBP_synth_RibB-like_a/b_dom"/>
</dbReference>
<feature type="binding site" evidence="14">
    <location>
        <position position="114"/>
    </location>
    <ligand>
        <name>ATP</name>
        <dbReference type="ChEBI" id="CHEBI:30616"/>
    </ligand>
</feature>
<dbReference type="SUPFAM" id="SSF55821">
    <property type="entry name" value="YrdC/RibB"/>
    <property type="match status" value="1"/>
</dbReference>
<dbReference type="KEGG" id="paca:ID47_00680"/>
<evidence type="ECO:0000256" key="7">
    <source>
        <dbReference type="ARBA" id="ARBA00022694"/>
    </source>
</evidence>
<dbReference type="GO" id="GO:0008033">
    <property type="term" value="P:tRNA processing"/>
    <property type="evidence" value="ECO:0007669"/>
    <property type="project" value="UniProtKB-KW"/>
</dbReference>
<keyword evidence="8 13" id="KW-0548">Nucleotidyltransferase</keyword>
<dbReference type="PANTHER" id="PTHR17490">
    <property type="entry name" value="SUA5"/>
    <property type="match status" value="1"/>
</dbReference>
<feature type="binding site" evidence="14">
    <location>
        <position position="178"/>
    </location>
    <ligand>
        <name>L-threonine</name>
        <dbReference type="ChEBI" id="CHEBI:57926"/>
    </ligand>
</feature>
<evidence type="ECO:0000259" key="15">
    <source>
        <dbReference type="PROSITE" id="PS51163"/>
    </source>
</evidence>
<comment type="catalytic activity">
    <reaction evidence="12 13">
        <text>L-threonine + hydrogencarbonate + ATP = L-threonylcarbamoyladenylate + diphosphate + H2O</text>
        <dbReference type="Rhea" id="RHEA:36407"/>
        <dbReference type="ChEBI" id="CHEBI:15377"/>
        <dbReference type="ChEBI" id="CHEBI:17544"/>
        <dbReference type="ChEBI" id="CHEBI:30616"/>
        <dbReference type="ChEBI" id="CHEBI:33019"/>
        <dbReference type="ChEBI" id="CHEBI:57926"/>
        <dbReference type="ChEBI" id="CHEBI:73682"/>
        <dbReference type="EC" id="2.7.7.87"/>
    </reaction>
</comment>
<evidence type="ECO:0000256" key="3">
    <source>
        <dbReference type="ARBA" id="ARBA00012584"/>
    </source>
</evidence>
<dbReference type="InterPro" id="IPR005145">
    <property type="entry name" value="Sua5_C"/>
</dbReference>
<dbReference type="GO" id="GO:0006450">
    <property type="term" value="P:regulation of translational fidelity"/>
    <property type="evidence" value="ECO:0007669"/>
    <property type="project" value="TreeGrafter"/>
</dbReference>
<feature type="binding site" evidence="14">
    <location>
        <position position="148"/>
    </location>
    <ligand>
        <name>ATP</name>
        <dbReference type="ChEBI" id="CHEBI:30616"/>
    </ligand>
</feature>
<dbReference type="Pfam" id="PF01300">
    <property type="entry name" value="Sua5_yciO_yrdC"/>
    <property type="match status" value="1"/>
</dbReference>
<dbReference type="GO" id="GO:0003725">
    <property type="term" value="F:double-stranded RNA binding"/>
    <property type="evidence" value="ECO:0007669"/>
    <property type="project" value="UniProtKB-UniRule"/>
</dbReference>
<evidence type="ECO:0000256" key="5">
    <source>
        <dbReference type="ARBA" id="ARBA00022490"/>
    </source>
</evidence>
<evidence type="ECO:0000256" key="2">
    <source>
        <dbReference type="ARBA" id="ARBA00007663"/>
    </source>
</evidence>
<dbReference type="GO" id="GO:0061710">
    <property type="term" value="F:L-threonylcarbamoyladenylate synthase"/>
    <property type="evidence" value="ECO:0007669"/>
    <property type="project" value="UniProtKB-EC"/>
</dbReference>
<accession>A0A077AT85</accession>
<proteinExistence type="inferred from homology"/>
<comment type="function">
    <text evidence="13">Required for the formation of a threonylcarbamoyl group on adenosine at position 37 (t(6)A37) in tRNAs that read codons beginning with adenine.</text>
</comment>
<feature type="binding site" evidence="14">
    <location>
        <position position="118"/>
    </location>
    <ligand>
        <name>ATP</name>
        <dbReference type="ChEBI" id="CHEBI:30616"/>
    </ligand>
</feature>
<dbReference type="PROSITE" id="PS51163">
    <property type="entry name" value="YRDC"/>
    <property type="match status" value="1"/>
</dbReference>
<reference evidence="16 17" key="1">
    <citation type="submission" date="2014-07" db="EMBL/GenBank/DDBJ databases">
        <title>Comparative genomic insights into amoeba endosymbionts belonging to the families of Holosporaceae and Candidatus Midichloriaceae within Rickettsiales.</title>
        <authorList>
            <person name="Wang Z."/>
            <person name="Wu M."/>
        </authorList>
    </citation>
    <scope>NUCLEOTIDE SEQUENCE [LARGE SCALE GENOMIC DNA]</scope>
    <source>
        <strain evidence="16">PRA3</strain>
    </source>
</reference>
<dbReference type="InterPro" id="IPR050156">
    <property type="entry name" value="TC-AMP_synthase_SUA5"/>
</dbReference>
<gene>
    <name evidence="16" type="ORF">ID47_00680</name>
</gene>
<dbReference type="GO" id="GO:0000049">
    <property type="term" value="F:tRNA binding"/>
    <property type="evidence" value="ECO:0007669"/>
    <property type="project" value="TreeGrafter"/>
</dbReference>
<evidence type="ECO:0000256" key="11">
    <source>
        <dbReference type="ARBA" id="ARBA00029774"/>
    </source>
</evidence>